<dbReference type="EMBL" id="VFQE01000001">
    <property type="protein sequence ID" value="TQN43053.1"/>
    <property type="molecule type" value="Genomic_DNA"/>
</dbReference>
<keyword evidence="5" id="KW-1185">Reference proteome</keyword>
<evidence type="ECO:0000256" key="2">
    <source>
        <dbReference type="ARBA" id="ARBA00022729"/>
    </source>
</evidence>
<keyword evidence="2" id="KW-0732">Signal</keyword>
<reference evidence="4 5" key="1">
    <citation type="submission" date="2019-06" db="EMBL/GenBank/DDBJ databases">
        <title>Sequencing the genomes of 1000 actinobacteria strains.</title>
        <authorList>
            <person name="Klenk H.-P."/>
        </authorList>
    </citation>
    <scope>NUCLEOTIDE SEQUENCE [LARGE SCALE GENOMIC DNA]</scope>
    <source>
        <strain evidence="4 5">DSM 46837</strain>
    </source>
</reference>
<dbReference type="InterPro" id="IPR028081">
    <property type="entry name" value="Leu-bd"/>
</dbReference>
<name>A0A543PG50_9ACTN</name>
<comment type="caution">
    <text evidence="4">The sequence shown here is derived from an EMBL/GenBank/DDBJ whole genome shotgun (WGS) entry which is preliminary data.</text>
</comment>
<evidence type="ECO:0000313" key="4">
    <source>
        <dbReference type="EMBL" id="TQN43053.1"/>
    </source>
</evidence>
<dbReference type="Proteomes" id="UP000319865">
    <property type="component" value="Unassembled WGS sequence"/>
</dbReference>
<dbReference type="PANTHER" id="PTHR30483">
    <property type="entry name" value="LEUCINE-SPECIFIC-BINDING PROTEIN"/>
    <property type="match status" value="1"/>
</dbReference>
<accession>A0A543PG50</accession>
<dbReference type="RefSeq" id="WP_170182433.1">
    <property type="nucleotide sequence ID" value="NZ_VFQE01000001.1"/>
</dbReference>
<evidence type="ECO:0000259" key="3">
    <source>
        <dbReference type="Pfam" id="PF13458"/>
    </source>
</evidence>
<dbReference type="AlphaFoldDB" id="A0A543PG50"/>
<dbReference type="Gene3D" id="3.40.50.2300">
    <property type="match status" value="2"/>
</dbReference>
<feature type="domain" description="Leucine-binding protein" evidence="3">
    <location>
        <begin position="2"/>
        <end position="350"/>
    </location>
</feature>
<proteinExistence type="inferred from homology"/>
<dbReference type="Pfam" id="PF13458">
    <property type="entry name" value="Peripla_BP_6"/>
    <property type="match status" value="1"/>
</dbReference>
<sequence>MRIGLTTALTGAYSEFGEPMENSIRLAIDEFNESGACDQEVELIAYDDQLVAETAQANMRRLLGEDDVDFIMSPAGSGPTLAVLPLVNSENKIMMNTIAQTSTIVTPEGQDEPYNNVFSFSLGNVVEAEFMGQYLSENFDTVGLIAESTPYGETGLNEIEMVLEEAGVEVVARESYDQGATDVTAQLARIQQANPGAIAMVGLGADTATIRQGMARLNMLETPFVISNGAGTIPYQERAAELVDGTIVVQYEAFSGGEPETESARNFAQMYLEAYGNDRYYGEGEWPVPAFGGTPASSYDGAKVLLDAFERAGCSTETEAVIEQIESGDAFEAARGEYTFSDTEHTAVTTDFLVPMVYRVGADGAITYERAEG</sequence>
<comment type="similarity">
    <text evidence="1">Belongs to the leucine-binding protein family.</text>
</comment>
<evidence type="ECO:0000256" key="1">
    <source>
        <dbReference type="ARBA" id="ARBA00010062"/>
    </source>
</evidence>
<dbReference type="InterPro" id="IPR051010">
    <property type="entry name" value="BCAA_transport"/>
</dbReference>
<dbReference type="SUPFAM" id="SSF53822">
    <property type="entry name" value="Periplasmic binding protein-like I"/>
    <property type="match status" value="1"/>
</dbReference>
<protein>
    <submittedName>
        <fullName evidence="4">Amino acid/amide ABC transporter substrate-binding protein (HAAT family)</fullName>
    </submittedName>
</protein>
<dbReference type="PANTHER" id="PTHR30483:SF6">
    <property type="entry name" value="PERIPLASMIC BINDING PROTEIN OF ABC TRANSPORTER FOR NATURAL AMINO ACIDS"/>
    <property type="match status" value="1"/>
</dbReference>
<organism evidence="4 5">
    <name type="scientific">Blastococcus colisei</name>
    <dbReference type="NCBI Taxonomy" id="1564162"/>
    <lineage>
        <taxon>Bacteria</taxon>
        <taxon>Bacillati</taxon>
        <taxon>Actinomycetota</taxon>
        <taxon>Actinomycetes</taxon>
        <taxon>Geodermatophilales</taxon>
        <taxon>Geodermatophilaceae</taxon>
        <taxon>Blastococcus</taxon>
    </lineage>
</organism>
<dbReference type="InterPro" id="IPR028082">
    <property type="entry name" value="Peripla_BP_I"/>
</dbReference>
<evidence type="ECO:0000313" key="5">
    <source>
        <dbReference type="Proteomes" id="UP000319865"/>
    </source>
</evidence>
<gene>
    <name evidence="4" type="ORF">FHU33_2475</name>
</gene>